<proteinExistence type="predicted"/>
<dbReference type="Proteomes" id="UP000001007">
    <property type="component" value="Chromosome"/>
</dbReference>
<dbReference type="SUPFAM" id="SSF47781">
    <property type="entry name" value="RuvA domain 2-like"/>
    <property type="match status" value="1"/>
</dbReference>
<dbReference type="Pfam" id="PF12836">
    <property type="entry name" value="HHH_3"/>
    <property type="match status" value="1"/>
</dbReference>
<dbReference type="InterPro" id="IPR010994">
    <property type="entry name" value="RuvA_2-like"/>
</dbReference>
<sequence>MKPTYTTWLRRMTASAMLLASVASPVPALAFDSFEELLDRSDSMGNADELFSDLEELRRNKIPVNRATEEQLLKLPLLSAADAAKIIEWREQRGPIGSVAELEAVIGKDTARRFAAYLSFELPPEVKKKALPERVKGSVIGRVFWEDPPRAGVTNGKYAGGNRHVYSRFQAATPHYGVHLLSDSDVGEPDIDDFLSFNVHAEGIGMLTQAVIGNYRLSFGQGLVFGQGRYFFKGSDAVDGVLLFAPALRPYISAGEDNFLQGVAATLAPGPFELTAFTSSNKVDATIKNDVVTSIATTGYHRTATELNKKDNLTQEVKGVNLRYRYRAGELSTAIGATWAKYRYGLPLSWLDDGKNGGQLGSVEASAVYRNTQVFGEAAYATEPGALSWICGVQSDLAKGITGVVSMRDYAFEYYSPFAGAFAERGDNASNESGLYLGLKAKVRDNLTLAGLYDRFRFPVLDKRYYVYPSSGYEARFYATWKQNRWMTWDAMYQHKEKEEAKKQFDSNIGTSRYIPVPKITNRVQLGLVVECSPGITLKSRAAFKSLRSHFVTGAESEEGWLLYQQINLKRGPFTLKTRLARFDTDSYDVALYAYEDDLPLVYMLNAYYGRGKAWFIVLDFEPVKNFNLTAKYETTWYDDRDVYSSGNDLRNTSSPGSYHVGCMLKF</sequence>
<dbReference type="OrthoDB" id="9766750at2"/>
<dbReference type="EMBL" id="AE006470">
    <property type="protein sequence ID" value="AAM71722.1"/>
    <property type="molecule type" value="Genomic_DNA"/>
</dbReference>
<evidence type="ECO:0000313" key="2">
    <source>
        <dbReference type="EMBL" id="AAM71722.1"/>
    </source>
</evidence>
<accession>Q8KF52</accession>
<protein>
    <recommendedName>
        <fullName evidence="4">Helix-hairpin-helix domain-containing protein</fullName>
    </recommendedName>
</protein>
<feature type="signal peptide" evidence="1">
    <location>
        <begin position="1"/>
        <end position="30"/>
    </location>
</feature>
<dbReference type="EnsemblBacteria" id="AAM71722">
    <property type="protein sequence ID" value="AAM71722"/>
    <property type="gene ID" value="CT0480"/>
</dbReference>
<dbReference type="AlphaFoldDB" id="Q8KF52"/>
<keyword evidence="1" id="KW-0732">Signal</keyword>
<dbReference type="STRING" id="194439.CT0480"/>
<evidence type="ECO:0000256" key="1">
    <source>
        <dbReference type="SAM" id="SignalP"/>
    </source>
</evidence>
<gene>
    <name evidence="2" type="ordered locus">CT0480</name>
</gene>
<dbReference type="eggNOG" id="COG1555">
    <property type="taxonomic scope" value="Bacteria"/>
</dbReference>
<keyword evidence="3" id="KW-1185">Reference proteome</keyword>
<dbReference type="RefSeq" id="WP_010932167.1">
    <property type="nucleotide sequence ID" value="NC_002932.3"/>
</dbReference>
<dbReference type="KEGG" id="cte:CT0480"/>
<dbReference type="HOGENOM" id="CLU_024854_0_0_10"/>
<organism evidence="2 3">
    <name type="scientific">Chlorobaculum tepidum (strain ATCC 49652 / DSM 12025 / NBRC 103806 / TLS)</name>
    <name type="common">Chlorobium tepidum</name>
    <dbReference type="NCBI Taxonomy" id="194439"/>
    <lineage>
        <taxon>Bacteria</taxon>
        <taxon>Pseudomonadati</taxon>
        <taxon>Chlorobiota</taxon>
        <taxon>Chlorobiia</taxon>
        <taxon>Chlorobiales</taxon>
        <taxon>Chlorobiaceae</taxon>
        <taxon>Chlorobaculum</taxon>
    </lineage>
</organism>
<reference evidence="2 3" key="1">
    <citation type="journal article" date="2002" name="Proc. Natl. Acad. Sci. U.S.A.">
        <title>The complete genome sequence of Chlorobium tepidum TLS, a photosynthetic, anaerobic, green-sulfur bacterium.</title>
        <authorList>
            <person name="Eisen J.A."/>
            <person name="Nelson K.E."/>
            <person name="Paulsen I.T."/>
            <person name="Heidelberg J.F."/>
            <person name="Wu M."/>
            <person name="Dodson R.J."/>
            <person name="Deboy R."/>
            <person name="Gwinn M.L."/>
            <person name="Nelson W.C."/>
            <person name="Haft D.H."/>
            <person name="Hickey E.K."/>
            <person name="Peterson J.D."/>
            <person name="Durkin A.S."/>
            <person name="Kolonay J.L."/>
            <person name="Yang F."/>
            <person name="Holt I."/>
            <person name="Umayam L.A."/>
            <person name="Mason T."/>
            <person name="Brenner M."/>
            <person name="Shea T.P."/>
            <person name="Parksey D."/>
            <person name="Nierman W.C."/>
            <person name="Feldblyum T.V."/>
            <person name="Hansen C.L."/>
            <person name="Craven M.B."/>
            <person name="Radune D."/>
            <person name="Vamathevan J."/>
            <person name="Khouri H."/>
            <person name="White O."/>
            <person name="Gruber T.M."/>
            <person name="Ketchum K.A."/>
            <person name="Venter J.C."/>
            <person name="Tettelin H."/>
            <person name="Bryant D.A."/>
            <person name="Fraser C.M."/>
        </authorList>
    </citation>
    <scope>NUCLEOTIDE SEQUENCE [LARGE SCALE GENOMIC DNA]</scope>
    <source>
        <strain evidence="3">ATCC 49652 / DSM 12025 / NBRC 103806 / TLS</strain>
    </source>
</reference>
<name>Q8KF52_CHLTE</name>
<evidence type="ECO:0008006" key="4">
    <source>
        <dbReference type="Google" id="ProtNLM"/>
    </source>
</evidence>
<dbReference type="Gene3D" id="1.10.150.280">
    <property type="entry name" value="AF1531-like domain"/>
    <property type="match status" value="1"/>
</dbReference>
<evidence type="ECO:0000313" key="3">
    <source>
        <dbReference type="Proteomes" id="UP000001007"/>
    </source>
</evidence>
<feature type="chain" id="PRO_5004309544" description="Helix-hairpin-helix domain-containing protein" evidence="1">
    <location>
        <begin position="31"/>
        <end position="667"/>
    </location>
</feature>
<dbReference type="PATRIC" id="fig|194439.7.peg.465"/>